<dbReference type="Proteomes" id="UP000325295">
    <property type="component" value="Chromosome"/>
</dbReference>
<protein>
    <recommendedName>
        <fullName evidence="6">Ribosomal RNA small subunit methyltransferase G</fullName>
        <ecNumber evidence="6">2.1.1.-</ecNumber>
    </recommendedName>
    <alternativeName>
        <fullName evidence="6">16S rRNA 7-methylguanosine methyltransferase</fullName>
        <shortName evidence="6">16S rRNA m7G methyltransferase</shortName>
    </alternativeName>
</protein>
<name>A0A5P1X313_9LACO</name>
<evidence type="ECO:0000256" key="6">
    <source>
        <dbReference type="HAMAP-Rule" id="MF_00074"/>
    </source>
</evidence>
<organism evidence="7 8">
    <name type="scientific">Paucilactobacillus nenjiangensis</name>
    <dbReference type="NCBI Taxonomy" id="1296540"/>
    <lineage>
        <taxon>Bacteria</taxon>
        <taxon>Bacillati</taxon>
        <taxon>Bacillota</taxon>
        <taxon>Bacilli</taxon>
        <taxon>Lactobacillales</taxon>
        <taxon>Lactobacillaceae</taxon>
        <taxon>Paucilactobacillus</taxon>
    </lineage>
</organism>
<dbReference type="Pfam" id="PF02527">
    <property type="entry name" value="GidB"/>
    <property type="match status" value="1"/>
</dbReference>
<feature type="binding site" evidence="6">
    <location>
        <position position="84"/>
    </location>
    <ligand>
        <name>S-adenosyl-L-methionine</name>
        <dbReference type="ChEBI" id="CHEBI:59789"/>
    </ligand>
</feature>
<evidence type="ECO:0000313" key="8">
    <source>
        <dbReference type="Proteomes" id="UP000325295"/>
    </source>
</evidence>
<dbReference type="GO" id="GO:0070043">
    <property type="term" value="F:rRNA (guanine-N7-)-methyltransferase activity"/>
    <property type="evidence" value="ECO:0007669"/>
    <property type="project" value="UniProtKB-UniRule"/>
</dbReference>
<dbReference type="RefSeq" id="WP_137602049.1">
    <property type="nucleotide sequence ID" value="NZ_BJEB01000028.1"/>
</dbReference>
<feature type="binding site" evidence="6">
    <location>
        <begin position="130"/>
        <end position="131"/>
    </location>
    <ligand>
        <name>S-adenosyl-L-methionine</name>
        <dbReference type="ChEBI" id="CHEBI:59789"/>
    </ligand>
</feature>
<sequence>MNPEQFQTELLKNGVQLSATQLNQFELYFKLLVEGNEQLNLTSITDHEEVYLKHFYDSILPALNFKALQTESLTLCDVGAGAGFPSLPMKIAFPQLKITIIDSLNKRINFLQGLVEQLGLTDVTLIHDRAETFGGLTSEYRESFDIVTARAVARLSVLTEFCLPLTKIGGHFIALKASQSGDELSEGQAAIETLGGSVESVVESSLPVSGEPRTMIVIKKVTATPDKYPRRPGVPLKKPIQTKK</sequence>
<comment type="subcellular location">
    <subcellularLocation>
        <location evidence="6">Cytoplasm</location>
    </subcellularLocation>
</comment>
<dbReference type="PIRSF" id="PIRSF003078">
    <property type="entry name" value="GidB"/>
    <property type="match status" value="1"/>
</dbReference>
<reference evidence="7 8" key="1">
    <citation type="submission" date="2019-09" db="EMBL/GenBank/DDBJ databases">
        <title>Complete Genome Sequence of Lactobacillus nenjiangensis SH-Y15, isolated from sauerkraut.</title>
        <authorList>
            <person name="Yang H."/>
        </authorList>
    </citation>
    <scope>NUCLEOTIDE SEQUENCE [LARGE SCALE GENOMIC DNA]</scope>
    <source>
        <strain evidence="7 8">SH-Y15</strain>
    </source>
</reference>
<dbReference type="EC" id="2.1.1.-" evidence="6"/>
<evidence type="ECO:0000256" key="5">
    <source>
        <dbReference type="ARBA" id="ARBA00022691"/>
    </source>
</evidence>
<keyword evidence="1 6" id="KW-0963">Cytoplasm</keyword>
<feature type="binding site" evidence="6">
    <location>
        <position position="150"/>
    </location>
    <ligand>
        <name>S-adenosyl-L-methionine</name>
        <dbReference type="ChEBI" id="CHEBI:59789"/>
    </ligand>
</feature>
<dbReference type="PANTHER" id="PTHR31760:SF0">
    <property type="entry name" value="S-ADENOSYL-L-METHIONINE-DEPENDENT METHYLTRANSFERASES SUPERFAMILY PROTEIN"/>
    <property type="match status" value="1"/>
</dbReference>
<dbReference type="InterPro" id="IPR003682">
    <property type="entry name" value="rRNA_ssu_MeTfrase_G"/>
</dbReference>
<evidence type="ECO:0000256" key="4">
    <source>
        <dbReference type="ARBA" id="ARBA00022679"/>
    </source>
</evidence>
<feature type="binding site" evidence="6">
    <location>
        <position position="79"/>
    </location>
    <ligand>
        <name>S-adenosyl-L-methionine</name>
        <dbReference type="ChEBI" id="CHEBI:59789"/>
    </ligand>
</feature>
<evidence type="ECO:0000256" key="1">
    <source>
        <dbReference type="ARBA" id="ARBA00022490"/>
    </source>
</evidence>
<evidence type="ECO:0000256" key="2">
    <source>
        <dbReference type="ARBA" id="ARBA00022552"/>
    </source>
</evidence>
<evidence type="ECO:0000313" key="7">
    <source>
        <dbReference type="EMBL" id="QER68176.1"/>
    </source>
</evidence>
<dbReference type="OrthoDB" id="9808773at2"/>
<keyword evidence="5 6" id="KW-0949">S-adenosyl-L-methionine</keyword>
<proteinExistence type="inferred from homology"/>
<dbReference type="Gene3D" id="3.40.50.150">
    <property type="entry name" value="Vaccinia Virus protein VP39"/>
    <property type="match status" value="1"/>
</dbReference>
<dbReference type="EMBL" id="CP043939">
    <property type="protein sequence ID" value="QER68176.1"/>
    <property type="molecule type" value="Genomic_DNA"/>
</dbReference>
<keyword evidence="8" id="KW-1185">Reference proteome</keyword>
<dbReference type="FunFam" id="3.40.50.150:FF:000041">
    <property type="entry name" value="Ribosomal RNA small subunit methyltransferase G"/>
    <property type="match status" value="1"/>
</dbReference>
<dbReference type="NCBIfam" id="TIGR00138">
    <property type="entry name" value="rsmG_gidB"/>
    <property type="match status" value="1"/>
</dbReference>
<keyword evidence="4 6" id="KW-0808">Transferase</keyword>
<dbReference type="GO" id="GO:0005829">
    <property type="term" value="C:cytosol"/>
    <property type="evidence" value="ECO:0007669"/>
    <property type="project" value="TreeGrafter"/>
</dbReference>
<evidence type="ECO:0000256" key="3">
    <source>
        <dbReference type="ARBA" id="ARBA00022603"/>
    </source>
</evidence>
<dbReference type="InterPro" id="IPR029063">
    <property type="entry name" value="SAM-dependent_MTases_sf"/>
</dbReference>
<comment type="caution">
    <text evidence="6">Lacks conserved residue(s) required for the propagation of feature annotation.</text>
</comment>
<comment type="similarity">
    <text evidence="6">Belongs to the methyltransferase superfamily. RNA methyltransferase RsmG family.</text>
</comment>
<dbReference type="SUPFAM" id="SSF53335">
    <property type="entry name" value="S-adenosyl-L-methionine-dependent methyltransferases"/>
    <property type="match status" value="1"/>
</dbReference>
<keyword evidence="2 6" id="KW-0698">rRNA processing</keyword>
<gene>
    <name evidence="6 7" type="primary">rsmG</name>
    <name evidence="7" type="ORF">F0161_10215</name>
</gene>
<dbReference type="HAMAP" id="MF_00074">
    <property type="entry name" value="16SrRNA_methyltr_G"/>
    <property type="match status" value="1"/>
</dbReference>
<dbReference type="AlphaFoldDB" id="A0A5P1X313"/>
<comment type="function">
    <text evidence="6">Specifically methylates the N7 position of a guanine in 16S rRNA.</text>
</comment>
<accession>A0A5P1X313</accession>
<dbReference type="KEGG" id="lnn:F0161_10215"/>
<dbReference type="PANTHER" id="PTHR31760">
    <property type="entry name" value="S-ADENOSYL-L-METHIONINE-DEPENDENT METHYLTRANSFERASES SUPERFAMILY PROTEIN"/>
    <property type="match status" value="1"/>
</dbReference>
<keyword evidence="3 6" id="KW-0489">Methyltransferase</keyword>